<dbReference type="PANTHER" id="PTHR42648">
    <property type="entry name" value="TRANSPOSASE, PUTATIVE-RELATED"/>
    <property type="match status" value="1"/>
</dbReference>
<dbReference type="Gene3D" id="3.30.420.10">
    <property type="entry name" value="Ribonuclease H-like superfamily/Ribonuclease H"/>
    <property type="match status" value="1"/>
</dbReference>
<dbReference type="Proteomes" id="UP001172457">
    <property type="component" value="Chromosome 6"/>
</dbReference>
<accession>A0AA38SYH3</accession>
<dbReference type="GO" id="GO:0003676">
    <property type="term" value="F:nucleic acid binding"/>
    <property type="evidence" value="ECO:0007669"/>
    <property type="project" value="InterPro"/>
</dbReference>
<protein>
    <recommendedName>
        <fullName evidence="3">Integrase catalytic domain-containing protein</fullName>
    </recommendedName>
</protein>
<sequence>MGKLGRSSYKTKSDPSYDKPLQMLHVDLYGPISMQCLRGKKYILVLIDDFSQFVRKKSQVPMILINHLKRFSARGTIRRSIIGGSFLKQSSLNASA</sequence>
<comment type="caution">
    <text evidence="1">The sequence shown here is derived from an EMBL/GenBank/DDBJ whole genome shotgun (WGS) entry which is preliminary data.</text>
</comment>
<name>A0AA38SYH3_9ASTR</name>
<dbReference type="InterPro" id="IPR039537">
    <property type="entry name" value="Retrotran_Ty1/copia-like"/>
</dbReference>
<dbReference type="SUPFAM" id="SSF53098">
    <property type="entry name" value="Ribonuclease H-like"/>
    <property type="match status" value="1"/>
</dbReference>
<evidence type="ECO:0000313" key="2">
    <source>
        <dbReference type="Proteomes" id="UP001172457"/>
    </source>
</evidence>
<dbReference type="EMBL" id="JARYMX010000006">
    <property type="protein sequence ID" value="KAJ9545081.1"/>
    <property type="molecule type" value="Genomic_DNA"/>
</dbReference>
<gene>
    <name evidence="1" type="ORF">OSB04_024788</name>
</gene>
<dbReference type="AlphaFoldDB" id="A0AA38SYH3"/>
<dbReference type="InterPro" id="IPR012337">
    <property type="entry name" value="RNaseH-like_sf"/>
</dbReference>
<evidence type="ECO:0008006" key="3">
    <source>
        <dbReference type="Google" id="ProtNLM"/>
    </source>
</evidence>
<reference evidence="1" key="1">
    <citation type="submission" date="2023-03" db="EMBL/GenBank/DDBJ databases">
        <title>Chromosome-scale reference genome and RAD-based genetic map of yellow starthistle (Centaurea solstitialis) reveal putative structural variation and QTLs associated with invader traits.</title>
        <authorList>
            <person name="Reatini B."/>
            <person name="Cang F.A."/>
            <person name="Jiang Q."/>
            <person name="Mckibben M.T.W."/>
            <person name="Barker M.S."/>
            <person name="Rieseberg L.H."/>
            <person name="Dlugosch K.M."/>
        </authorList>
    </citation>
    <scope>NUCLEOTIDE SEQUENCE</scope>
    <source>
        <strain evidence="1">CAN-66</strain>
        <tissue evidence="1">Leaf</tissue>
    </source>
</reference>
<proteinExistence type="predicted"/>
<organism evidence="1 2">
    <name type="scientific">Centaurea solstitialis</name>
    <name type="common">yellow star-thistle</name>
    <dbReference type="NCBI Taxonomy" id="347529"/>
    <lineage>
        <taxon>Eukaryota</taxon>
        <taxon>Viridiplantae</taxon>
        <taxon>Streptophyta</taxon>
        <taxon>Embryophyta</taxon>
        <taxon>Tracheophyta</taxon>
        <taxon>Spermatophyta</taxon>
        <taxon>Magnoliopsida</taxon>
        <taxon>eudicotyledons</taxon>
        <taxon>Gunneridae</taxon>
        <taxon>Pentapetalae</taxon>
        <taxon>asterids</taxon>
        <taxon>campanulids</taxon>
        <taxon>Asterales</taxon>
        <taxon>Asteraceae</taxon>
        <taxon>Carduoideae</taxon>
        <taxon>Cardueae</taxon>
        <taxon>Centaureinae</taxon>
        <taxon>Centaurea</taxon>
    </lineage>
</organism>
<evidence type="ECO:0000313" key="1">
    <source>
        <dbReference type="EMBL" id="KAJ9545081.1"/>
    </source>
</evidence>
<dbReference type="PANTHER" id="PTHR42648:SF18">
    <property type="entry name" value="RETROTRANSPOSON, UNCLASSIFIED-LIKE PROTEIN"/>
    <property type="match status" value="1"/>
</dbReference>
<dbReference type="InterPro" id="IPR036397">
    <property type="entry name" value="RNaseH_sf"/>
</dbReference>
<keyword evidence="2" id="KW-1185">Reference proteome</keyword>